<reference evidence="2" key="2">
    <citation type="submission" date="2020-10" db="UniProtKB">
        <authorList>
            <consortium name="WormBaseParasite"/>
        </authorList>
    </citation>
    <scope>IDENTIFICATION</scope>
</reference>
<accession>A0A7E4W2N2</accession>
<proteinExistence type="predicted"/>
<dbReference type="WBParaSite" id="Pan_g5783.t1">
    <property type="protein sequence ID" value="Pan_g5783.t1"/>
    <property type="gene ID" value="Pan_g5783"/>
</dbReference>
<organism evidence="1 2">
    <name type="scientific">Panagrellus redivivus</name>
    <name type="common">Microworm</name>
    <dbReference type="NCBI Taxonomy" id="6233"/>
    <lineage>
        <taxon>Eukaryota</taxon>
        <taxon>Metazoa</taxon>
        <taxon>Ecdysozoa</taxon>
        <taxon>Nematoda</taxon>
        <taxon>Chromadorea</taxon>
        <taxon>Rhabditida</taxon>
        <taxon>Tylenchina</taxon>
        <taxon>Panagrolaimomorpha</taxon>
        <taxon>Panagrolaimoidea</taxon>
        <taxon>Panagrolaimidae</taxon>
        <taxon>Panagrellus</taxon>
    </lineage>
</organism>
<dbReference type="AlphaFoldDB" id="A0A7E4W2N2"/>
<dbReference type="Proteomes" id="UP000492821">
    <property type="component" value="Unassembled WGS sequence"/>
</dbReference>
<sequence>MKMRQVSAPCCPCWLELLHSKSNRPLDFHQVMRPHRVACFEGFCIHFYALMSTFTPRTSLSGFVVGTHIARLVSTIGMFLSKLFVTHHALLWMSPVRLSSSGFVSLPFDRLQLFGLLSLISAPRLALDPPDLLMRFLKTTATSISRRTQSRCLQPKEPSSL</sequence>
<evidence type="ECO:0000313" key="2">
    <source>
        <dbReference type="WBParaSite" id="Pan_g5783.t1"/>
    </source>
</evidence>
<name>A0A7E4W2N2_PANRE</name>
<evidence type="ECO:0000313" key="1">
    <source>
        <dbReference type="Proteomes" id="UP000492821"/>
    </source>
</evidence>
<keyword evidence="1" id="KW-1185">Reference proteome</keyword>
<protein>
    <submittedName>
        <fullName evidence="2">Secreted protein</fullName>
    </submittedName>
</protein>
<reference evidence="1" key="1">
    <citation type="journal article" date="2013" name="Genetics">
        <title>The draft genome and transcriptome of Panagrellus redivivus are shaped by the harsh demands of a free-living lifestyle.</title>
        <authorList>
            <person name="Srinivasan J."/>
            <person name="Dillman A.R."/>
            <person name="Macchietto M.G."/>
            <person name="Heikkinen L."/>
            <person name="Lakso M."/>
            <person name="Fracchia K.M."/>
            <person name="Antoshechkin I."/>
            <person name="Mortazavi A."/>
            <person name="Wong G."/>
            <person name="Sternberg P.W."/>
        </authorList>
    </citation>
    <scope>NUCLEOTIDE SEQUENCE [LARGE SCALE GENOMIC DNA]</scope>
    <source>
        <strain evidence="1">MT8872</strain>
    </source>
</reference>